<evidence type="ECO:0000313" key="4">
    <source>
        <dbReference type="Proteomes" id="UP000195024"/>
    </source>
</evidence>
<feature type="signal peptide" evidence="1">
    <location>
        <begin position="1"/>
        <end position="26"/>
    </location>
</feature>
<sequence>MKKKIWTLSMALLLGNIGLGAITAYAADYEDEKIVKTEGIISIKENDSADPVIPDPENPEEIIDPEEPTNPHPGLLRINYVSNFDFGVIKNVSNEINQKARLEQVWYGVEEGGRVPFVAIEDRRGSDRLGWELRVSQPAPLADESGHELKGATITLSDFKYVNPTEKTPVVNQNPIVLDETSQPLATANATQGAGAWSLALGNPDNEGHTDGVILQIPANTVKNDTVYSTSIVWELVADPTAESVETM</sequence>
<dbReference type="AlphaFoldDB" id="A0A242KFJ1"/>
<evidence type="ECO:0000259" key="2">
    <source>
        <dbReference type="Pfam" id="PF13731"/>
    </source>
</evidence>
<dbReference type="EMBL" id="NGMS01000009">
    <property type="protein sequence ID" value="OTP19933.1"/>
    <property type="molecule type" value="Genomic_DNA"/>
</dbReference>
<accession>A0A242KFJ1</accession>
<dbReference type="RefSeq" id="WP_086335722.1">
    <property type="nucleotide sequence ID" value="NZ_NGMS01000009.1"/>
</dbReference>
<name>A0A242KFJ1_ENTMU</name>
<feature type="domain" description="WxL" evidence="2">
    <location>
        <begin position="32"/>
        <end position="240"/>
    </location>
</feature>
<feature type="chain" id="PRO_5012309047" description="WxL domain-containing protein" evidence="1">
    <location>
        <begin position="27"/>
        <end position="248"/>
    </location>
</feature>
<gene>
    <name evidence="3" type="ORF">A5802_003337</name>
</gene>
<dbReference type="InterPro" id="IPR027994">
    <property type="entry name" value="WxL_dom"/>
</dbReference>
<keyword evidence="1" id="KW-0732">Signal</keyword>
<reference evidence="3 4" key="1">
    <citation type="submission" date="2017-05" db="EMBL/GenBank/DDBJ databases">
        <title>The Genome Sequence of Enterococcus mundtii 6B1_DIV0119.</title>
        <authorList>
            <consortium name="The Broad Institute Genomics Platform"/>
            <consortium name="The Broad Institute Genomic Center for Infectious Diseases"/>
            <person name="Earl A."/>
            <person name="Manson A."/>
            <person name="Schwartman J."/>
            <person name="Gilmore M."/>
            <person name="Abouelleil A."/>
            <person name="Cao P."/>
            <person name="Chapman S."/>
            <person name="Cusick C."/>
            <person name="Shea T."/>
            <person name="Young S."/>
            <person name="Neafsey D."/>
            <person name="Nusbaum C."/>
            <person name="Birren B."/>
        </authorList>
    </citation>
    <scope>NUCLEOTIDE SEQUENCE [LARGE SCALE GENOMIC DNA]</scope>
    <source>
        <strain evidence="3 4">6B1_DIV0119</strain>
    </source>
</reference>
<evidence type="ECO:0000256" key="1">
    <source>
        <dbReference type="SAM" id="SignalP"/>
    </source>
</evidence>
<protein>
    <recommendedName>
        <fullName evidence="2">WxL domain-containing protein</fullName>
    </recommendedName>
</protein>
<comment type="caution">
    <text evidence="3">The sequence shown here is derived from an EMBL/GenBank/DDBJ whole genome shotgun (WGS) entry which is preliminary data.</text>
</comment>
<organism evidence="3 4">
    <name type="scientific">Enterococcus mundtii</name>
    <dbReference type="NCBI Taxonomy" id="53346"/>
    <lineage>
        <taxon>Bacteria</taxon>
        <taxon>Bacillati</taxon>
        <taxon>Bacillota</taxon>
        <taxon>Bacilli</taxon>
        <taxon>Lactobacillales</taxon>
        <taxon>Enterococcaceae</taxon>
        <taxon>Enterococcus</taxon>
    </lineage>
</organism>
<proteinExistence type="predicted"/>
<evidence type="ECO:0000313" key="3">
    <source>
        <dbReference type="EMBL" id="OTP19933.1"/>
    </source>
</evidence>
<dbReference type="Pfam" id="PF13731">
    <property type="entry name" value="WxL"/>
    <property type="match status" value="1"/>
</dbReference>
<dbReference type="Proteomes" id="UP000195024">
    <property type="component" value="Unassembled WGS sequence"/>
</dbReference>